<dbReference type="RefSeq" id="WP_030296716.1">
    <property type="nucleotide sequence ID" value="NZ_JADDRM010000167.1"/>
</dbReference>
<sequence length="69" mass="7305">MTDSRHRPPTGTTPGLRVPLLRAEPAAYVLAFGPHGERREALTTAQLMSLVVDAAGELGFVLSAPPRPS</sequence>
<proteinExistence type="predicted"/>
<dbReference type="AlphaFoldDB" id="A0A1V0UA79"/>
<evidence type="ECO:0000313" key="1">
    <source>
        <dbReference type="EMBL" id="ARF62036.1"/>
    </source>
</evidence>
<dbReference type="EMBL" id="CP020570">
    <property type="protein sequence ID" value="ARF62036.1"/>
    <property type="molecule type" value="Genomic_DNA"/>
</dbReference>
<protein>
    <submittedName>
        <fullName evidence="1">Uncharacterized protein</fullName>
    </submittedName>
</protein>
<name>A0A1V0UA79_STRVN</name>
<evidence type="ECO:0000313" key="2">
    <source>
        <dbReference type="Proteomes" id="UP000192445"/>
    </source>
</evidence>
<dbReference type="Proteomes" id="UP000192445">
    <property type="component" value="Chromosome"/>
</dbReference>
<reference evidence="1 2" key="1">
    <citation type="submission" date="2017-03" db="EMBL/GenBank/DDBJ databases">
        <title>Complete Genome Sequence of a natural compounds producer, Streptomyces violaceus S21.</title>
        <authorList>
            <person name="Zhong C."/>
            <person name="Zhao Z."/>
            <person name="Fu J."/>
            <person name="Zong G."/>
            <person name="Qin R."/>
            <person name="Cao G."/>
        </authorList>
    </citation>
    <scope>NUCLEOTIDE SEQUENCE [LARGE SCALE GENOMIC DNA]</scope>
    <source>
        <strain evidence="1 2">S21</strain>
    </source>
</reference>
<gene>
    <name evidence="1" type="ORF">B1H20_11945</name>
</gene>
<accession>A0A1V0UA79</accession>
<organism evidence="1 2">
    <name type="scientific">Streptomyces violaceoruber</name>
    <dbReference type="NCBI Taxonomy" id="1935"/>
    <lineage>
        <taxon>Bacteria</taxon>
        <taxon>Bacillati</taxon>
        <taxon>Actinomycetota</taxon>
        <taxon>Actinomycetes</taxon>
        <taxon>Kitasatosporales</taxon>
        <taxon>Streptomycetaceae</taxon>
        <taxon>Streptomyces</taxon>
        <taxon>Streptomyces violaceoruber group</taxon>
    </lineage>
</organism>
<dbReference type="KEGG" id="svu:B1H20_11945"/>